<evidence type="ECO:0000256" key="5">
    <source>
        <dbReference type="ARBA" id="ARBA00022840"/>
    </source>
</evidence>
<proteinExistence type="predicted"/>
<keyword evidence="2" id="KW-0677">Repeat</keyword>
<dbReference type="InterPro" id="IPR041118">
    <property type="entry name" value="Rx_N"/>
</dbReference>
<sequence length="700" mass="80800">MSESMVRLVLGNIMKPIKETIVNPNKIDEEVRFVADQLRMIRAFLKDVERQETTSYVTQELVQRLKDLTYVMDDVIDEYYIESHQLKGLSNYKPMSIMFRRRFAGKLEEIRRRLELFSNETTMVRYVTVPDEIIELRQSSLIISQDRVLYGRDRDKKQIMEFLLSQARDSDYLSIYPVVGLAGVGKTRLAQVVFNDVRVRSHFNMQIWVRVTQDFDMRRLLYSILHCITSEKCNGLEFDQLVRKLRELLQSKRFFLVLDDMWKTSITFIGALKNVLTCGSKGACILVTSRDKDVATMMGTCPAHHLSRLSDADCWLLFKEHAFEPDTQSLGKQECTIFKEANMTCLLRSTHYIGFGCGRLSFHDEDFQQVESLRTLYQFEFPSENMISEGYFPANRSLRVLSTNNINFSLLKNLSHLRYLKLYGFEIKRFPDSIYSLRKLEFFKLKNFPKLTCLPKHMTRLQNIRHLDIEDCDSLSGLFPNVGKLCRLRTLSVFFATLGACNSLTELQDLKLRGKLQIKGLENVSSIEAAKKANLMGKEDLLELCLSWDNSGITKPNANGVQQILEGLKPNSNLKALRINGYNGLGFPSWMGIMGDNVVLNNLVVLELTNCQNCTQLPPLGKLPALKKIVIYEMHEVKFIDDDEYYNGVAFPSLEELKLRGLPKLERLLKREREEMFPRLSDMIILDCSNLELSSLPSLK</sequence>
<dbReference type="GO" id="GO:0043531">
    <property type="term" value="F:ADP binding"/>
    <property type="evidence" value="ECO:0007669"/>
    <property type="project" value="InterPro"/>
</dbReference>
<dbReference type="PANTHER" id="PTHR36766">
    <property type="entry name" value="PLANT BROAD-SPECTRUM MILDEW RESISTANCE PROTEIN RPW8"/>
    <property type="match status" value="1"/>
</dbReference>
<dbReference type="PRINTS" id="PR00364">
    <property type="entry name" value="DISEASERSIST"/>
</dbReference>
<dbReference type="SUPFAM" id="SSF52540">
    <property type="entry name" value="P-loop containing nucleoside triphosphate hydrolases"/>
    <property type="match status" value="1"/>
</dbReference>
<feature type="domain" description="NB-ARC" evidence="6">
    <location>
        <begin position="154"/>
        <end position="325"/>
    </location>
</feature>
<dbReference type="InterPro" id="IPR002182">
    <property type="entry name" value="NB-ARC"/>
</dbReference>
<evidence type="ECO:0000256" key="3">
    <source>
        <dbReference type="ARBA" id="ARBA00022741"/>
    </source>
</evidence>
<dbReference type="Gene3D" id="1.20.5.4130">
    <property type="match status" value="1"/>
</dbReference>
<evidence type="ECO:0000256" key="1">
    <source>
        <dbReference type="ARBA" id="ARBA00022614"/>
    </source>
</evidence>
<evidence type="ECO:0000259" key="7">
    <source>
        <dbReference type="Pfam" id="PF18052"/>
    </source>
</evidence>
<evidence type="ECO:0000259" key="6">
    <source>
        <dbReference type="Pfam" id="PF00931"/>
    </source>
</evidence>
<dbReference type="PANTHER" id="PTHR36766:SF42">
    <property type="entry name" value="NB-ARC DOMAIN DISEASE RESISTANCE PROTEIN"/>
    <property type="match status" value="1"/>
</dbReference>
<comment type="caution">
    <text evidence="9">The sequence shown here is derived from an EMBL/GenBank/DDBJ whole genome shotgun (WGS) entry which is preliminary data.</text>
</comment>
<dbReference type="Gene3D" id="3.40.50.300">
    <property type="entry name" value="P-loop containing nucleotide triphosphate hydrolases"/>
    <property type="match status" value="1"/>
</dbReference>
<dbReference type="SUPFAM" id="SSF52058">
    <property type="entry name" value="L domain-like"/>
    <property type="match status" value="1"/>
</dbReference>
<evidence type="ECO:0000256" key="2">
    <source>
        <dbReference type="ARBA" id="ARBA00022737"/>
    </source>
</evidence>
<dbReference type="Pfam" id="PF18052">
    <property type="entry name" value="Rx_N"/>
    <property type="match status" value="1"/>
</dbReference>
<dbReference type="InterPro" id="IPR056789">
    <property type="entry name" value="LRR_R13L1-DRL21"/>
</dbReference>
<dbReference type="AlphaFoldDB" id="A0AAN9PKT1"/>
<evidence type="ECO:0000256" key="4">
    <source>
        <dbReference type="ARBA" id="ARBA00022821"/>
    </source>
</evidence>
<accession>A0AAN9PKT1</accession>
<keyword evidence="10" id="KW-1185">Reference proteome</keyword>
<dbReference type="GO" id="GO:0006952">
    <property type="term" value="P:defense response"/>
    <property type="evidence" value="ECO:0007669"/>
    <property type="project" value="UniProtKB-KW"/>
</dbReference>
<dbReference type="GO" id="GO:0051707">
    <property type="term" value="P:response to other organism"/>
    <property type="evidence" value="ECO:0007669"/>
    <property type="project" value="UniProtKB-ARBA"/>
</dbReference>
<dbReference type="InterPro" id="IPR032675">
    <property type="entry name" value="LRR_dom_sf"/>
</dbReference>
<evidence type="ECO:0000313" key="10">
    <source>
        <dbReference type="Proteomes" id="UP001359559"/>
    </source>
</evidence>
<dbReference type="Pfam" id="PF00931">
    <property type="entry name" value="NB-ARC"/>
    <property type="match status" value="1"/>
</dbReference>
<reference evidence="9 10" key="1">
    <citation type="submission" date="2024-01" db="EMBL/GenBank/DDBJ databases">
        <title>The genomes of 5 underutilized Papilionoideae crops provide insights into root nodulation and disease resistance.</title>
        <authorList>
            <person name="Yuan L."/>
        </authorList>
    </citation>
    <scope>NUCLEOTIDE SEQUENCE [LARGE SCALE GENOMIC DNA]</scope>
    <source>
        <strain evidence="9">LY-2023</strain>
        <tissue evidence="9">Leaf</tissue>
    </source>
</reference>
<feature type="domain" description="R13L1/DRL21-like LRR repeat region" evidence="8">
    <location>
        <begin position="504"/>
        <end position="634"/>
    </location>
</feature>
<dbReference type="Pfam" id="PF25019">
    <property type="entry name" value="LRR_R13L1-DRL21"/>
    <property type="match status" value="1"/>
</dbReference>
<protein>
    <submittedName>
        <fullName evidence="9">Uncharacterized protein</fullName>
    </submittedName>
</protein>
<keyword evidence="4" id="KW-0611">Plant defense</keyword>
<keyword evidence="5" id="KW-0067">ATP-binding</keyword>
<keyword evidence="3" id="KW-0547">Nucleotide-binding</keyword>
<keyword evidence="1" id="KW-0433">Leucine-rich repeat</keyword>
<name>A0AAN9PKT1_CLITE</name>
<dbReference type="Proteomes" id="UP001359559">
    <property type="component" value="Unassembled WGS sequence"/>
</dbReference>
<gene>
    <name evidence="9" type="ORF">RJT34_11785</name>
</gene>
<evidence type="ECO:0000259" key="8">
    <source>
        <dbReference type="Pfam" id="PF25019"/>
    </source>
</evidence>
<evidence type="ECO:0000313" key="9">
    <source>
        <dbReference type="EMBL" id="KAK7300932.1"/>
    </source>
</evidence>
<organism evidence="9 10">
    <name type="scientific">Clitoria ternatea</name>
    <name type="common">Butterfly pea</name>
    <dbReference type="NCBI Taxonomy" id="43366"/>
    <lineage>
        <taxon>Eukaryota</taxon>
        <taxon>Viridiplantae</taxon>
        <taxon>Streptophyta</taxon>
        <taxon>Embryophyta</taxon>
        <taxon>Tracheophyta</taxon>
        <taxon>Spermatophyta</taxon>
        <taxon>Magnoliopsida</taxon>
        <taxon>eudicotyledons</taxon>
        <taxon>Gunneridae</taxon>
        <taxon>Pentapetalae</taxon>
        <taxon>rosids</taxon>
        <taxon>fabids</taxon>
        <taxon>Fabales</taxon>
        <taxon>Fabaceae</taxon>
        <taxon>Papilionoideae</taxon>
        <taxon>50 kb inversion clade</taxon>
        <taxon>NPAAA clade</taxon>
        <taxon>indigoferoid/millettioid clade</taxon>
        <taxon>Phaseoleae</taxon>
        <taxon>Clitoria</taxon>
    </lineage>
</organism>
<dbReference type="InterPro" id="IPR027417">
    <property type="entry name" value="P-loop_NTPase"/>
</dbReference>
<feature type="domain" description="Disease resistance N-terminal" evidence="7">
    <location>
        <begin position="6"/>
        <end position="90"/>
    </location>
</feature>
<dbReference type="EMBL" id="JAYKXN010000003">
    <property type="protein sequence ID" value="KAK7300932.1"/>
    <property type="molecule type" value="Genomic_DNA"/>
</dbReference>
<dbReference type="Gene3D" id="3.80.10.10">
    <property type="entry name" value="Ribonuclease Inhibitor"/>
    <property type="match status" value="1"/>
</dbReference>
<dbReference type="GO" id="GO:0005524">
    <property type="term" value="F:ATP binding"/>
    <property type="evidence" value="ECO:0007669"/>
    <property type="project" value="UniProtKB-KW"/>
</dbReference>